<evidence type="ECO:0000256" key="1">
    <source>
        <dbReference type="SAM" id="SignalP"/>
    </source>
</evidence>
<keyword evidence="3" id="KW-1185">Reference proteome</keyword>
<proteinExistence type="predicted"/>
<organism evidence="2 3">
    <name type="scientific">Teichococcus deserti</name>
    <dbReference type="NCBI Taxonomy" id="1817963"/>
    <lineage>
        <taxon>Bacteria</taxon>
        <taxon>Pseudomonadati</taxon>
        <taxon>Pseudomonadota</taxon>
        <taxon>Alphaproteobacteria</taxon>
        <taxon>Acetobacterales</taxon>
        <taxon>Roseomonadaceae</taxon>
        <taxon>Roseomonas</taxon>
    </lineage>
</organism>
<dbReference type="OrthoDB" id="7315565at2"/>
<name>A0A1V2H3Q9_9PROT</name>
<reference evidence="2 3" key="1">
    <citation type="submission" date="2016-10" db="EMBL/GenBank/DDBJ databases">
        <title>Draft Genome sequence of Roseomonas sp. strain M3.</title>
        <authorList>
            <person name="Subhash Y."/>
            <person name="Lee S."/>
        </authorList>
    </citation>
    <scope>NUCLEOTIDE SEQUENCE [LARGE SCALE GENOMIC DNA]</scope>
    <source>
        <strain evidence="2 3">M3</strain>
    </source>
</reference>
<protein>
    <submittedName>
        <fullName evidence="2">Uncharacterized protein</fullName>
    </submittedName>
</protein>
<sequence length="542" mass="57453">MRRLGIVAMMMGLAGSGGALAQAAPQGPVLDIAKVTAAITVAETIVQACDARDPGNAPRRAAALGAWRLQNDIVNFERSFATLAERTPSLAETRRSIERQAREQSAGVPAQQPKVCDDVAALFAVPALQVLPQATAIRQLAEGGAPSTPATPAPAPVAELQRYTLPQLWTLATRARDAVAGGEARATRAQEQAMDRAIAALGSVVIAGTATGHDRLREWRGDAQSVLALRCRSFANDTDKQGLEALEGQPAAVAGRADSIVLSRRGSGTVFLRQCRLLPAGQMPQPAAGLAEAGGLEPRPLTAAEAQGAPGQGIDPAQVAKLVYTSDFRTMMDGMGNGYTQRDEDIHVLLRDGSAYRHGWGFPYQDLNLALSRRREPDRWLRWAEARGVITLTDAKGGSRVLRNGQALAPWPAETVLDHHWYFLHVGQGGVRRDRSYSFRADGTVEASRSSLVAAVTPGGGADVAGPGFAASGGAMSGHVAAIGPRRQAQLRYRVEGDVLVLTAADGRVERRLFARFASDQAAVPRSVVIGGEVYWTRDGKP</sequence>
<dbReference type="EMBL" id="MLCO01000072">
    <property type="protein sequence ID" value="ONG55525.1"/>
    <property type="molecule type" value="Genomic_DNA"/>
</dbReference>
<feature type="chain" id="PRO_5012775974" evidence="1">
    <location>
        <begin position="22"/>
        <end position="542"/>
    </location>
</feature>
<keyword evidence="1" id="KW-0732">Signal</keyword>
<dbReference type="Proteomes" id="UP000188879">
    <property type="component" value="Unassembled WGS sequence"/>
</dbReference>
<evidence type="ECO:0000313" key="3">
    <source>
        <dbReference type="Proteomes" id="UP000188879"/>
    </source>
</evidence>
<comment type="caution">
    <text evidence="2">The sequence shown here is derived from an EMBL/GenBank/DDBJ whole genome shotgun (WGS) entry which is preliminary data.</text>
</comment>
<evidence type="ECO:0000313" key="2">
    <source>
        <dbReference type="EMBL" id="ONG55525.1"/>
    </source>
</evidence>
<feature type="signal peptide" evidence="1">
    <location>
        <begin position="1"/>
        <end position="21"/>
    </location>
</feature>
<gene>
    <name evidence="2" type="ORF">BKE38_09025</name>
</gene>
<accession>A0A1V2H3Q9</accession>
<dbReference type="AlphaFoldDB" id="A0A1V2H3Q9"/>
<dbReference type="RefSeq" id="WP_076957030.1">
    <property type="nucleotide sequence ID" value="NZ_MLCO01000072.1"/>
</dbReference>